<proteinExistence type="predicted"/>
<keyword evidence="3" id="KW-1185">Reference proteome</keyword>
<dbReference type="EMBL" id="MU858279">
    <property type="protein sequence ID" value="KAK4207693.1"/>
    <property type="molecule type" value="Genomic_DNA"/>
</dbReference>
<gene>
    <name evidence="2" type="ORF">QBC37DRAFT_433078</name>
</gene>
<evidence type="ECO:0000313" key="3">
    <source>
        <dbReference type="Proteomes" id="UP001301769"/>
    </source>
</evidence>
<evidence type="ECO:0000313" key="2">
    <source>
        <dbReference type="EMBL" id="KAK4207693.1"/>
    </source>
</evidence>
<reference evidence="2" key="2">
    <citation type="submission" date="2023-05" db="EMBL/GenBank/DDBJ databases">
        <authorList>
            <consortium name="Lawrence Berkeley National Laboratory"/>
            <person name="Steindorff A."/>
            <person name="Hensen N."/>
            <person name="Bonometti L."/>
            <person name="Westerberg I."/>
            <person name="Brannstrom I.O."/>
            <person name="Guillou S."/>
            <person name="Cros-Aarteil S."/>
            <person name="Calhoun S."/>
            <person name="Haridas S."/>
            <person name="Kuo A."/>
            <person name="Mondo S."/>
            <person name="Pangilinan J."/>
            <person name="Riley R."/>
            <person name="Labutti K."/>
            <person name="Andreopoulos B."/>
            <person name="Lipzen A."/>
            <person name="Chen C."/>
            <person name="Yanf M."/>
            <person name="Daum C."/>
            <person name="Ng V."/>
            <person name="Clum A."/>
            <person name="Ohm R."/>
            <person name="Martin F."/>
            <person name="Silar P."/>
            <person name="Natvig D."/>
            <person name="Lalanne C."/>
            <person name="Gautier V."/>
            <person name="Ament-Velasquez S.L."/>
            <person name="Kruys A."/>
            <person name="Hutchinson M.I."/>
            <person name="Powell A.J."/>
            <person name="Barry K."/>
            <person name="Miller A.N."/>
            <person name="Grigoriev I.V."/>
            <person name="Debuchy R."/>
            <person name="Gladieux P."/>
            <person name="Thoren M.H."/>
            <person name="Johannesson H."/>
        </authorList>
    </citation>
    <scope>NUCLEOTIDE SEQUENCE</scope>
    <source>
        <strain evidence="2">PSN293</strain>
    </source>
</reference>
<name>A0AAN6XVI3_9PEZI</name>
<feature type="region of interest" description="Disordered" evidence="1">
    <location>
        <begin position="1"/>
        <end position="23"/>
    </location>
</feature>
<accession>A0AAN6XVI3</accession>
<evidence type="ECO:0000256" key="1">
    <source>
        <dbReference type="SAM" id="MobiDB-lite"/>
    </source>
</evidence>
<protein>
    <submittedName>
        <fullName evidence="2">Uncharacterized protein</fullName>
    </submittedName>
</protein>
<organism evidence="2 3">
    <name type="scientific">Rhypophila decipiens</name>
    <dbReference type="NCBI Taxonomy" id="261697"/>
    <lineage>
        <taxon>Eukaryota</taxon>
        <taxon>Fungi</taxon>
        <taxon>Dikarya</taxon>
        <taxon>Ascomycota</taxon>
        <taxon>Pezizomycotina</taxon>
        <taxon>Sordariomycetes</taxon>
        <taxon>Sordariomycetidae</taxon>
        <taxon>Sordariales</taxon>
        <taxon>Naviculisporaceae</taxon>
        <taxon>Rhypophila</taxon>
    </lineage>
</organism>
<sequence length="148" mass="16916">MDALRHWSAYGQKGHPSSTRVTASQWKHNPFVQPKPVQWERTVPHASLTKLLNGFEPQAMEDKWFIYADGPDTEGNATVHMHRSWTGHKIVELKIKIPLTDAGEVKEEDAKITELIWESDKKAYNASEDDAKVTAQEVCRWVLHVELS</sequence>
<comment type="caution">
    <text evidence="2">The sequence shown here is derived from an EMBL/GenBank/DDBJ whole genome shotgun (WGS) entry which is preliminary data.</text>
</comment>
<dbReference type="AlphaFoldDB" id="A0AAN6XVI3"/>
<reference evidence="2" key="1">
    <citation type="journal article" date="2023" name="Mol. Phylogenet. Evol.">
        <title>Genome-scale phylogeny and comparative genomics of the fungal order Sordariales.</title>
        <authorList>
            <person name="Hensen N."/>
            <person name="Bonometti L."/>
            <person name="Westerberg I."/>
            <person name="Brannstrom I.O."/>
            <person name="Guillou S."/>
            <person name="Cros-Aarteil S."/>
            <person name="Calhoun S."/>
            <person name="Haridas S."/>
            <person name="Kuo A."/>
            <person name="Mondo S."/>
            <person name="Pangilinan J."/>
            <person name="Riley R."/>
            <person name="LaButti K."/>
            <person name="Andreopoulos B."/>
            <person name="Lipzen A."/>
            <person name="Chen C."/>
            <person name="Yan M."/>
            <person name="Daum C."/>
            <person name="Ng V."/>
            <person name="Clum A."/>
            <person name="Steindorff A."/>
            <person name="Ohm R.A."/>
            <person name="Martin F."/>
            <person name="Silar P."/>
            <person name="Natvig D.O."/>
            <person name="Lalanne C."/>
            <person name="Gautier V."/>
            <person name="Ament-Velasquez S.L."/>
            <person name="Kruys A."/>
            <person name="Hutchinson M.I."/>
            <person name="Powell A.J."/>
            <person name="Barry K."/>
            <person name="Miller A.N."/>
            <person name="Grigoriev I.V."/>
            <person name="Debuchy R."/>
            <person name="Gladieux P."/>
            <person name="Hiltunen Thoren M."/>
            <person name="Johannesson H."/>
        </authorList>
    </citation>
    <scope>NUCLEOTIDE SEQUENCE</scope>
    <source>
        <strain evidence="2">PSN293</strain>
    </source>
</reference>
<dbReference type="Proteomes" id="UP001301769">
    <property type="component" value="Unassembled WGS sequence"/>
</dbReference>